<feature type="chain" id="PRO_5047343582" evidence="1">
    <location>
        <begin position="18"/>
        <end position="292"/>
    </location>
</feature>
<evidence type="ECO:0000313" key="4">
    <source>
        <dbReference type="Proteomes" id="UP001596306"/>
    </source>
</evidence>
<dbReference type="PROSITE" id="PS51762">
    <property type="entry name" value="GH16_2"/>
    <property type="match status" value="1"/>
</dbReference>
<dbReference type="PANTHER" id="PTHR10963">
    <property type="entry name" value="GLYCOSYL HYDROLASE-RELATED"/>
    <property type="match status" value="1"/>
</dbReference>
<dbReference type="InterPro" id="IPR013320">
    <property type="entry name" value="ConA-like_dom_sf"/>
</dbReference>
<dbReference type="Proteomes" id="UP001596306">
    <property type="component" value="Unassembled WGS sequence"/>
</dbReference>
<evidence type="ECO:0000313" key="3">
    <source>
        <dbReference type="EMBL" id="MFC6355538.1"/>
    </source>
</evidence>
<feature type="domain" description="GH16" evidence="2">
    <location>
        <begin position="34"/>
        <end position="292"/>
    </location>
</feature>
<reference evidence="4" key="1">
    <citation type="journal article" date="2019" name="Int. J. Syst. Evol. Microbiol.">
        <title>The Global Catalogue of Microorganisms (GCM) 10K type strain sequencing project: providing services to taxonomists for standard genome sequencing and annotation.</title>
        <authorList>
            <consortium name="The Broad Institute Genomics Platform"/>
            <consortium name="The Broad Institute Genome Sequencing Center for Infectious Disease"/>
            <person name="Wu L."/>
            <person name="Ma J."/>
        </authorList>
    </citation>
    <scope>NUCLEOTIDE SEQUENCE [LARGE SCALE GENOMIC DNA]</scope>
    <source>
        <strain evidence="4">CCUG 43304</strain>
    </source>
</reference>
<gene>
    <name evidence="3" type="ORF">ACFQB0_05395</name>
</gene>
<keyword evidence="1" id="KW-0732">Signal</keyword>
<dbReference type="InterPro" id="IPR050546">
    <property type="entry name" value="Glycosyl_Hydrlase_16"/>
</dbReference>
<dbReference type="PANTHER" id="PTHR10963:SF60">
    <property type="entry name" value="GRAM-NEGATIVE BACTERIA-BINDING PROTEIN 1-RELATED"/>
    <property type="match status" value="1"/>
</dbReference>
<sequence length="292" mass="32013">MWIIATSILLVAPTATAASTATAAPTESAQKAITTASTLIDPATPPHAKPLAASKARTLVFSDEFNGTTVDANKWSKRDWARSGAVEPDTWRYDPVNVTTDGRGALEMQVRNTAPSQYTGALIDSRGKFDYTYGTLEARVHTPYQTNGHLAAVWLLPTAGLAPGGVIDGTARDGAEMDIAETNYQADDYTISLHWDAFDAPNHQQSSTLAAAPGLHSTWYHTFGLNWTPTKLEFTYDGNIVRTVTDPTLISQVTEYPLLSHEILDMWADGSVHNEIFDWNSSMYVDYIRVWQ</sequence>
<dbReference type="Gene3D" id="2.60.120.200">
    <property type="match status" value="1"/>
</dbReference>
<evidence type="ECO:0000259" key="2">
    <source>
        <dbReference type="PROSITE" id="PS51762"/>
    </source>
</evidence>
<organism evidence="3 4">
    <name type="scientific">Luethyella okanaganae</name>
    <dbReference type="NCBI Taxonomy" id="69372"/>
    <lineage>
        <taxon>Bacteria</taxon>
        <taxon>Bacillati</taxon>
        <taxon>Actinomycetota</taxon>
        <taxon>Actinomycetes</taxon>
        <taxon>Micrococcales</taxon>
        <taxon>Microbacteriaceae</taxon>
        <taxon>Luethyella</taxon>
    </lineage>
</organism>
<keyword evidence="4" id="KW-1185">Reference proteome</keyword>
<name>A0ABW1VF97_9MICO</name>
<dbReference type="InterPro" id="IPR000757">
    <property type="entry name" value="Beta-glucanase-like"/>
</dbReference>
<evidence type="ECO:0000256" key="1">
    <source>
        <dbReference type="SAM" id="SignalP"/>
    </source>
</evidence>
<comment type="caution">
    <text evidence="3">The sequence shown here is derived from an EMBL/GenBank/DDBJ whole genome shotgun (WGS) entry which is preliminary data.</text>
</comment>
<accession>A0ABW1VF97</accession>
<feature type="signal peptide" evidence="1">
    <location>
        <begin position="1"/>
        <end position="17"/>
    </location>
</feature>
<dbReference type="EMBL" id="JBHSTP010000001">
    <property type="protein sequence ID" value="MFC6355538.1"/>
    <property type="molecule type" value="Genomic_DNA"/>
</dbReference>
<protein>
    <submittedName>
        <fullName evidence="3">Family 16 glycosylhydrolase</fullName>
    </submittedName>
</protein>
<dbReference type="Pfam" id="PF00722">
    <property type="entry name" value="Glyco_hydro_16"/>
    <property type="match status" value="1"/>
</dbReference>
<dbReference type="CDD" id="cd08023">
    <property type="entry name" value="GH16_laminarinase_like"/>
    <property type="match status" value="1"/>
</dbReference>
<dbReference type="RefSeq" id="WP_386728511.1">
    <property type="nucleotide sequence ID" value="NZ_JBHSTP010000001.1"/>
</dbReference>
<proteinExistence type="predicted"/>
<dbReference type="SUPFAM" id="SSF49899">
    <property type="entry name" value="Concanavalin A-like lectins/glucanases"/>
    <property type="match status" value="1"/>
</dbReference>